<name>A0ABX1Q1Q4_9RHOO</name>
<dbReference type="Proteomes" id="UP000623795">
    <property type="component" value="Unassembled WGS sequence"/>
</dbReference>
<gene>
    <name evidence="3" type="primary">amrB</name>
    <name evidence="3" type="ORF">GPA22_18085</name>
</gene>
<keyword evidence="4" id="KW-1185">Reference proteome</keyword>
<dbReference type="PANTHER" id="PTHR11060">
    <property type="entry name" value="PROTEIN MEMO1"/>
    <property type="match status" value="1"/>
</dbReference>
<protein>
    <recommendedName>
        <fullName evidence="2">MEMO1 family protein GPA22_18085</fullName>
    </recommendedName>
</protein>
<sequence length="275" mass="29234">MATASIRPAAVAGYFYPDDPHVLQAQIGEMLSTAVPLEAVSAPKALIVPHAGYVYSGPVAANAYATAAALRDVVRRVVLLGPAHRVPVASFALPAAQVFSTPLGPVPISRKDWLALQQRVDVVVDDRPHALEHCLEVQLPFLQTILDAFELVPLLVGGASGEQVAEILDDLWGGPETLIVISSDLSHYHPYAQACCTDRSSVDQILKLRTGLDHNQACGATPINGLLRVAARHGVEPHLLDLRNSGDTAGDRVRVVGYTSIAFCESSSHAASARH</sequence>
<evidence type="ECO:0000256" key="1">
    <source>
        <dbReference type="ARBA" id="ARBA00006315"/>
    </source>
</evidence>
<dbReference type="PANTHER" id="PTHR11060:SF0">
    <property type="entry name" value="PROTEIN MEMO1"/>
    <property type="match status" value="1"/>
</dbReference>
<evidence type="ECO:0000313" key="4">
    <source>
        <dbReference type="Proteomes" id="UP000623795"/>
    </source>
</evidence>
<comment type="caution">
    <text evidence="3">The sequence shown here is derived from an EMBL/GenBank/DDBJ whole genome shotgun (WGS) entry which is preliminary data.</text>
</comment>
<evidence type="ECO:0000256" key="2">
    <source>
        <dbReference type="HAMAP-Rule" id="MF_00055"/>
    </source>
</evidence>
<evidence type="ECO:0000313" key="3">
    <source>
        <dbReference type="EMBL" id="NMG45629.1"/>
    </source>
</evidence>
<dbReference type="Pfam" id="PF01875">
    <property type="entry name" value="Memo"/>
    <property type="match status" value="1"/>
</dbReference>
<dbReference type="Gene3D" id="3.40.830.10">
    <property type="entry name" value="LigB-like"/>
    <property type="match status" value="1"/>
</dbReference>
<organism evidence="3 4">
    <name type="scientific">Aromatoleum toluvorans</name>
    <dbReference type="NCBI Taxonomy" id="92002"/>
    <lineage>
        <taxon>Bacteria</taxon>
        <taxon>Pseudomonadati</taxon>
        <taxon>Pseudomonadota</taxon>
        <taxon>Betaproteobacteria</taxon>
        <taxon>Rhodocyclales</taxon>
        <taxon>Rhodocyclaceae</taxon>
        <taxon>Aromatoleum</taxon>
    </lineage>
</organism>
<dbReference type="CDD" id="cd07361">
    <property type="entry name" value="MEMO_like"/>
    <property type="match status" value="1"/>
</dbReference>
<proteinExistence type="inferred from homology"/>
<comment type="similarity">
    <text evidence="1 2">Belongs to the MEMO1 family.</text>
</comment>
<dbReference type="RefSeq" id="WP_169257460.1">
    <property type="nucleotide sequence ID" value="NZ_WTVN01000033.1"/>
</dbReference>
<reference evidence="3 4" key="1">
    <citation type="submission" date="2019-12" db="EMBL/GenBank/DDBJ databases">
        <title>Comparative genomics gives insights into the taxonomy of the Azoarcus-Aromatoleum group and reveals separate origins of nif in the plant-associated Azoarcus and non-plant-associated Aromatoleum sub-groups.</title>
        <authorList>
            <person name="Lafos M."/>
            <person name="Maluk M."/>
            <person name="Batista M."/>
            <person name="Junghare M."/>
            <person name="Carmona M."/>
            <person name="Faoro H."/>
            <person name="Cruz L.M."/>
            <person name="Battistoni F."/>
            <person name="De Souza E."/>
            <person name="Pedrosa F."/>
            <person name="Chen W.-M."/>
            <person name="Poole P.S."/>
            <person name="Dixon R.A."/>
            <person name="James E.K."/>
        </authorList>
    </citation>
    <scope>NUCLEOTIDE SEQUENCE [LARGE SCALE GENOMIC DNA]</scope>
    <source>
        <strain evidence="3 4">Td21</strain>
    </source>
</reference>
<dbReference type="NCBIfam" id="TIGR04336">
    <property type="entry name" value="AmmeMemoSam_B"/>
    <property type="match status" value="1"/>
</dbReference>
<accession>A0ABX1Q1Q4</accession>
<dbReference type="EMBL" id="WTVN01000033">
    <property type="protein sequence ID" value="NMG45629.1"/>
    <property type="molecule type" value="Genomic_DNA"/>
</dbReference>
<dbReference type="HAMAP" id="MF_00055">
    <property type="entry name" value="MEMO1"/>
    <property type="match status" value="1"/>
</dbReference>
<dbReference type="InterPro" id="IPR002737">
    <property type="entry name" value="MEMO1_fam"/>
</dbReference>